<evidence type="ECO:0000259" key="1">
    <source>
        <dbReference type="Pfam" id="PF00535"/>
    </source>
</evidence>
<dbReference type="Pfam" id="PF00535">
    <property type="entry name" value="Glycos_transf_2"/>
    <property type="match status" value="1"/>
</dbReference>
<dbReference type="CDD" id="cd04179">
    <property type="entry name" value="DPM_DPG-synthase_like"/>
    <property type="match status" value="1"/>
</dbReference>
<dbReference type="PANTHER" id="PTHR48090">
    <property type="entry name" value="UNDECAPRENYL-PHOSPHATE 4-DEOXY-4-FORMAMIDO-L-ARABINOSE TRANSFERASE-RELATED"/>
    <property type="match status" value="1"/>
</dbReference>
<sequence>MSFSIIIPAYNESKSISKVLDMLTHLTTNKVEIIVVDDCSTDNTVEIVRSFPNVRLLQHRHNQGCIKAIGTGIKAASYDVVVSFDADGQHPVESLQQIVDPILQNKADVVLGVRGSLPRLGERIIAVFSGVTDATTGFRAMKKELVHLFEDDLAYGGMFIIKAKRIGARIIEVPITVHDRIAGYSVHSNYNILKKSLKFALWSFIGVK</sequence>
<dbReference type="InterPro" id="IPR001173">
    <property type="entry name" value="Glyco_trans_2-like"/>
</dbReference>
<organism evidence="2 3">
    <name type="scientific">Paenibacillus agricola</name>
    <dbReference type="NCBI Taxonomy" id="2716264"/>
    <lineage>
        <taxon>Bacteria</taxon>
        <taxon>Bacillati</taxon>
        <taxon>Bacillota</taxon>
        <taxon>Bacilli</taxon>
        <taxon>Bacillales</taxon>
        <taxon>Paenibacillaceae</taxon>
        <taxon>Paenibacillus</taxon>
    </lineage>
</organism>
<gene>
    <name evidence="2" type="ORF">G9U52_31535</name>
</gene>
<dbReference type="PANTHER" id="PTHR48090:SF7">
    <property type="entry name" value="RFBJ PROTEIN"/>
    <property type="match status" value="1"/>
</dbReference>
<name>A0ABX0JK29_9BACL</name>
<dbReference type="RefSeq" id="WP_166155167.1">
    <property type="nucleotide sequence ID" value="NZ_JAAOIW010000018.1"/>
</dbReference>
<dbReference type="SUPFAM" id="SSF53448">
    <property type="entry name" value="Nucleotide-diphospho-sugar transferases"/>
    <property type="match status" value="1"/>
</dbReference>
<evidence type="ECO:0000313" key="2">
    <source>
        <dbReference type="EMBL" id="NHN34331.1"/>
    </source>
</evidence>
<comment type="caution">
    <text evidence="2">The sequence shown here is derived from an EMBL/GenBank/DDBJ whole genome shotgun (WGS) entry which is preliminary data.</text>
</comment>
<dbReference type="Proteomes" id="UP001165962">
    <property type="component" value="Unassembled WGS sequence"/>
</dbReference>
<reference evidence="2" key="1">
    <citation type="submission" date="2020-03" db="EMBL/GenBank/DDBJ databases">
        <title>Draft sequencing of Paenibacilllus sp. S3N08.</title>
        <authorList>
            <person name="Kim D.-U."/>
        </authorList>
    </citation>
    <scope>NUCLEOTIDE SEQUENCE</scope>
    <source>
        <strain evidence="2">S3N08</strain>
    </source>
</reference>
<dbReference type="InterPro" id="IPR029044">
    <property type="entry name" value="Nucleotide-diphossugar_trans"/>
</dbReference>
<keyword evidence="3" id="KW-1185">Reference proteome</keyword>
<evidence type="ECO:0000313" key="3">
    <source>
        <dbReference type="Proteomes" id="UP001165962"/>
    </source>
</evidence>
<proteinExistence type="predicted"/>
<accession>A0ABX0JK29</accession>
<dbReference type="Gene3D" id="3.90.550.10">
    <property type="entry name" value="Spore Coat Polysaccharide Biosynthesis Protein SpsA, Chain A"/>
    <property type="match status" value="1"/>
</dbReference>
<feature type="domain" description="Glycosyltransferase 2-like" evidence="1">
    <location>
        <begin position="4"/>
        <end position="114"/>
    </location>
</feature>
<dbReference type="EMBL" id="JAAOIW010000018">
    <property type="protein sequence ID" value="NHN34331.1"/>
    <property type="molecule type" value="Genomic_DNA"/>
</dbReference>
<protein>
    <submittedName>
        <fullName evidence="2">Glycosyltransferase family 2 protein</fullName>
    </submittedName>
</protein>
<dbReference type="InterPro" id="IPR050256">
    <property type="entry name" value="Glycosyltransferase_2"/>
</dbReference>